<feature type="chain" id="PRO_5026662920" evidence="1">
    <location>
        <begin position="16"/>
        <end position="208"/>
    </location>
</feature>
<protein>
    <submittedName>
        <fullName evidence="2">Putative conserved secreted protein</fullName>
    </submittedName>
</protein>
<keyword evidence="1" id="KW-0732">Signal</keyword>
<evidence type="ECO:0000256" key="1">
    <source>
        <dbReference type="SAM" id="SignalP"/>
    </source>
</evidence>
<accession>A0A6M2CJU8</accession>
<proteinExistence type="predicted"/>
<name>A0A6M2CJU8_RHIMP</name>
<dbReference type="EMBL" id="GHWJ01001069">
    <property type="protein sequence ID" value="NOV33806.1"/>
    <property type="molecule type" value="Transcribed_RNA"/>
</dbReference>
<organism evidence="2">
    <name type="scientific">Rhipicephalus microplus</name>
    <name type="common">Cattle tick</name>
    <name type="synonym">Boophilus microplus</name>
    <dbReference type="NCBI Taxonomy" id="6941"/>
    <lineage>
        <taxon>Eukaryota</taxon>
        <taxon>Metazoa</taxon>
        <taxon>Ecdysozoa</taxon>
        <taxon>Arthropoda</taxon>
        <taxon>Chelicerata</taxon>
        <taxon>Arachnida</taxon>
        <taxon>Acari</taxon>
        <taxon>Parasitiformes</taxon>
        <taxon>Ixodida</taxon>
        <taxon>Ixodoidea</taxon>
        <taxon>Ixodidae</taxon>
        <taxon>Rhipicephalinae</taxon>
        <taxon>Rhipicephalus</taxon>
        <taxon>Boophilus</taxon>
    </lineage>
</organism>
<evidence type="ECO:0000313" key="2">
    <source>
        <dbReference type="EMBL" id="NOV33806.1"/>
    </source>
</evidence>
<feature type="signal peptide" evidence="1">
    <location>
        <begin position="1"/>
        <end position="15"/>
    </location>
</feature>
<sequence length="208" mass="23031">MQLAVLAVLCAGALASTVQEANNFMDTVLHEQMQKYPKLDPMDARGRYVKLGNLIRSDWTADIDNVKVIGLSRVNRSGDCAEAKTLPSGRVSVLCSLLLDRLVVQFTSRQRYLGGRPDVFRVTATFPPTLASLHSEVGARRYPDVKLTVRSKPEPTLSYANLGNLTENRPMRVGYAYASSDTLHRTLQKDYVDYLTDAMVSVPVPNKA</sequence>
<reference evidence="2" key="1">
    <citation type="submission" date="2019-09" db="EMBL/GenBank/DDBJ databases">
        <title>Organ-specific transcriptomic study of the physiology of the cattle tick, Rhipicephalus microplus.</title>
        <authorList>
            <person name="Tirloni L."/>
            <person name="Braz G."/>
            <person name="Gandara A.C.P."/>
            <person name="Sabadin G.A."/>
            <person name="da Silva R.M."/>
            <person name="Guizzo M.G."/>
            <person name="Machado J.A."/>
            <person name="Costa E.P."/>
            <person name="Gomes H.F."/>
            <person name="Moraes J."/>
            <person name="Mota M.B.S."/>
            <person name="Mesquita R.D."/>
            <person name="Alvarenga P.H."/>
            <person name="Alves F."/>
            <person name="Seixas A."/>
            <person name="da Fonseca R.N."/>
            <person name="Fogaca A."/>
            <person name="Logullo C."/>
            <person name="Tanaka A."/>
            <person name="Daffre S."/>
            <person name="Termignoni C."/>
            <person name="Vaz I.S.Jr."/>
            <person name="Oliveira P.L."/>
            <person name="Ribeiro J.M."/>
        </authorList>
    </citation>
    <scope>NUCLEOTIDE SEQUENCE</scope>
    <source>
        <strain evidence="2">Porto Alegre</strain>
    </source>
</reference>
<dbReference type="AlphaFoldDB" id="A0A6M2CJU8"/>